<sequence>MAFKSSRSMVGRAFFLYSSGGNFNYFLDRDVVSAKGNETKILRARLNWQEAARQGHEGYNNDLRLMVRPWGFDLENMDANSIRWYHGTIDTNVSHDAARKTAEIANRYKRNIDFRAYDGLDHGTIQSEKICECLNWMLK</sequence>
<reference evidence="2" key="1">
    <citation type="submission" date="2020-01" db="EMBL/GenBank/DDBJ databases">
        <authorList>
            <person name="Feng Z.H.Z."/>
        </authorList>
    </citation>
    <scope>NUCLEOTIDE SEQUENCE</scope>
    <source>
        <strain evidence="2">CBS107.38</strain>
    </source>
</reference>
<evidence type="ECO:0000313" key="3">
    <source>
        <dbReference type="Proteomes" id="UP000596902"/>
    </source>
</evidence>
<dbReference type="Proteomes" id="UP000596902">
    <property type="component" value="Unassembled WGS sequence"/>
</dbReference>
<comment type="caution">
    <text evidence="2">The sequence shown here is derived from an EMBL/GenBank/DDBJ whole genome shotgun (WGS) entry which is preliminary data.</text>
</comment>
<dbReference type="AlphaFoldDB" id="A0A8H7BJ11"/>
<comment type="pathway">
    <text evidence="1">Mycotoxin biosynthesis.</text>
</comment>
<dbReference type="Gene3D" id="3.40.50.1820">
    <property type="entry name" value="alpha/beta hydrolase"/>
    <property type="match status" value="1"/>
</dbReference>
<keyword evidence="3" id="KW-1185">Reference proteome</keyword>
<dbReference type="SUPFAM" id="SSF53474">
    <property type="entry name" value="alpha/beta-Hydrolases"/>
    <property type="match status" value="1"/>
</dbReference>
<dbReference type="GeneID" id="62199584"/>
<protein>
    <submittedName>
        <fullName evidence="2">Uncharacterized protein</fullName>
    </submittedName>
</protein>
<evidence type="ECO:0000313" key="2">
    <source>
        <dbReference type="EMBL" id="KAF7682383.1"/>
    </source>
</evidence>
<accession>A0A8H7BJ11</accession>
<name>A0A8H7BJ11_9PLEO</name>
<dbReference type="EMBL" id="JAAABM010000001">
    <property type="protein sequence ID" value="KAF7682383.1"/>
    <property type="molecule type" value="Genomic_DNA"/>
</dbReference>
<gene>
    <name evidence="2" type="ORF">GT037_001359</name>
</gene>
<evidence type="ECO:0000256" key="1">
    <source>
        <dbReference type="ARBA" id="ARBA00004685"/>
    </source>
</evidence>
<organism evidence="2 3">
    <name type="scientific">Alternaria burnsii</name>
    <dbReference type="NCBI Taxonomy" id="1187904"/>
    <lineage>
        <taxon>Eukaryota</taxon>
        <taxon>Fungi</taxon>
        <taxon>Dikarya</taxon>
        <taxon>Ascomycota</taxon>
        <taxon>Pezizomycotina</taxon>
        <taxon>Dothideomycetes</taxon>
        <taxon>Pleosporomycetidae</taxon>
        <taxon>Pleosporales</taxon>
        <taxon>Pleosporineae</taxon>
        <taxon>Pleosporaceae</taxon>
        <taxon>Alternaria</taxon>
        <taxon>Alternaria sect. Alternaria</taxon>
    </lineage>
</organism>
<dbReference type="RefSeq" id="XP_038792262.1">
    <property type="nucleotide sequence ID" value="XM_038926406.1"/>
</dbReference>
<dbReference type="InterPro" id="IPR029058">
    <property type="entry name" value="AB_hydrolase_fold"/>
</dbReference>
<proteinExistence type="predicted"/>
<reference evidence="2" key="2">
    <citation type="submission" date="2020-08" db="EMBL/GenBank/DDBJ databases">
        <title>Draft Genome Sequence of Cumin Blight Pathogen Alternaria burnsii.</title>
        <authorList>
            <person name="Feng Z."/>
        </authorList>
    </citation>
    <scope>NUCLEOTIDE SEQUENCE</scope>
    <source>
        <strain evidence="2">CBS107.38</strain>
    </source>
</reference>